<name>A0A221WB55_9PSEU</name>
<dbReference type="EMBL" id="CP022521">
    <property type="protein sequence ID" value="ASO22893.1"/>
    <property type="molecule type" value="Genomic_DNA"/>
</dbReference>
<reference evidence="1 2" key="1">
    <citation type="submission" date="2017-07" db="EMBL/GenBank/DDBJ databases">
        <title>Complete genome sequence of Actinoalloteichus hoggarensis DSM 45943, type strain of Actinoalloteichus hoggarensis.</title>
        <authorList>
            <person name="Ruckert C."/>
            <person name="Nouioui I."/>
            <person name="Willmese J."/>
            <person name="van Wezel G."/>
            <person name="Klenk H.-P."/>
            <person name="Kalinowski J."/>
            <person name="Zotchev S.B."/>
        </authorList>
    </citation>
    <scope>NUCLEOTIDE SEQUENCE [LARGE SCALE GENOMIC DNA]</scope>
    <source>
        <strain evidence="1 2">DSM 45943</strain>
    </source>
</reference>
<accession>A0A221WB55</accession>
<keyword evidence="2" id="KW-1185">Reference proteome</keyword>
<evidence type="ECO:0000313" key="2">
    <source>
        <dbReference type="Proteomes" id="UP000204221"/>
    </source>
</evidence>
<dbReference type="Proteomes" id="UP000204221">
    <property type="component" value="Chromosome"/>
</dbReference>
<evidence type="ECO:0000313" key="1">
    <source>
        <dbReference type="EMBL" id="ASO22893.1"/>
    </source>
</evidence>
<gene>
    <name evidence="1" type="ORF">AHOG_26440</name>
</gene>
<proteinExistence type="predicted"/>
<dbReference type="OrthoDB" id="3697261at2"/>
<dbReference type="RefSeq" id="WP_093943757.1">
    <property type="nucleotide sequence ID" value="NZ_CP022521.1"/>
</dbReference>
<protein>
    <submittedName>
        <fullName evidence="1">Uncharacterized protein</fullName>
    </submittedName>
</protein>
<organism evidence="1 2">
    <name type="scientific">Actinoalloteichus hoggarensis</name>
    <dbReference type="NCBI Taxonomy" id="1470176"/>
    <lineage>
        <taxon>Bacteria</taxon>
        <taxon>Bacillati</taxon>
        <taxon>Actinomycetota</taxon>
        <taxon>Actinomycetes</taxon>
        <taxon>Pseudonocardiales</taxon>
        <taxon>Pseudonocardiaceae</taxon>
        <taxon>Actinoalloteichus</taxon>
    </lineage>
</organism>
<dbReference type="AlphaFoldDB" id="A0A221WB55"/>
<sequence>MSGSGTNPLRKIGTAACALGLAMGAPPADERRSRPAAPRAAREVDWAAARFVLTASDRCTAPTIRLVDGAAGSPGDLYRLDTTLGSARGIVYADLTGDGRDDTLLTLRCELPGATTMTVIAAMAVDAGGAVRPLGTVFVPEVWTWQPTDLAVWHGDIALRILDVDTGRCWTRYRRWSSPAGGFVRIDGD</sequence>
<dbReference type="KEGG" id="ahg:AHOG_26440"/>